<dbReference type="SUPFAM" id="SSF53784">
    <property type="entry name" value="Phosphofructokinase"/>
    <property type="match status" value="1"/>
</dbReference>
<keyword evidence="5" id="KW-0460">Magnesium</keyword>
<evidence type="ECO:0000256" key="4">
    <source>
        <dbReference type="ARBA" id="ARBA00022777"/>
    </source>
</evidence>
<dbReference type="GO" id="GO:0046872">
    <property type="term" value="F:metal ion binding"/>
    <property type="evidence" value="ECO:0007669"/>
    <property type="project" value="UniProtKB-KW"/>
</dbReference>
<evidence type="ECO:0000256" key="3">
    <source>
        <dbReference type="ARBA" id="ARBA00022723"/>
    </source>
</evidence>
<evidence type="ECO:0000313" key="8">
    <source>
        <dbReference type="EMBL" id="TCL75084.1"/>
    </source>
</evidence>
<keyword evidence="9" id="KW-1185">Reference proteome</keyword>
<dbReference type="InterPro" id="IPR035966">
    <property type="entry name" value="PKF_sf"/>
</dbReference>
<evidence type="ECO:0000259" key="7">
    <source>
        <dbReference type="Pfam" id="PF00365"/>
    </source>
</evidence>
<reference evidence="8 9" key="1">
    <citation type="submission" date="2019-03" db="EMBL/GenBank/DDBJ databases">
        <title>Genomic Encyclopedia of Type Strains, Phase IV (KMG-IV): sequencing the most valuable type-strain genomes for metagenomic binning, comparative biology and taxonomic classification.</title>
        <authorList>
            <person name="Goeker M."/>
        </authorList>
    </citation>
    <scope>NUCLEOTIDE SEQUENCE [LARGE SCALE GENOMIC DNA]</scope>
    <source>
        <strain evidence="8 9">LX-B</strain>
    </source>
</reference>
<dbReference type="PANTHER" id="PTHR45770">
    <property type="entry name" value="ATP-DEPENDENT 6-PHOSPHOFRUCTOKINASE 1"/>
    <property type="match status" value="1"/>
</dbReference>
<dbReference type="AlphaFoldDB" id="A0A4R1S7M0"/>
<keyword evidence="2" id="KW-0808">Transferase</keyword>
<dbReference type="PRINTS" id="PR00476">
    <property type="entry name" value="PHFRCTKINASE"/>
</dbReference>
<dbReference type="InterPro" id="IPR022953">
    <property type="entry name" value="ATP_PFK"/>
</dbReference>
<dbReference type="Gene3D" id="3.40.50.460">
    <property type="entry name" value="Phosphofructokinase domain"/>
    <property type="match status" value="1"/>
</dbReference>
<dbReference type="Pfam" id="PF00365">
    <property type="entry name" value="PFK"/>
    <property type="match status" value="1"/>
</dbReference>
<dbReference type="Proteomes" id="UP000295008">
    <property type="component" value="Unassembled WGS sequence"/>
</dbReference>
<evidence type="ECO:0000256" key="2">
    <source>
        <dbReference type="ARBA" id="ARBA00022679"/>
    </source>
</evidence>
<dbReference type="OrthoDB" id="9802503at2"/>
<dbReference type="EMBL" id="SLUN01000003">
    <property type="protein sequence ID" value="TCL75084.1"/>
    <property type="molecule type" value="Genomic_DNA"/>
</dbReference>
<keyword evidence="3" id="KW-0479">Metal-binding</keyword>
<keyword evidence="4 8" id="KW-0418">Kinase</keyword>
<proteinExistence type="inferred from homology"/>
<protein>
    <submittedName>
        <fullName evidence="8">6-phosphofructokinase</fullName>
    </submittedName>
</protein>
<organism evidence="8 9">
    <name type="scientific">Hydrogenispora ethanolica</name>
    <dbReference type="NCBI Taxonomy" id="1082276"/>
    <lineage>
        <taxon>Bacteria</taxon>
        <taxon>Bacillati</taxon>
        <taxon>Bacillota</taxon>
        <taxon>Hydrogenispora</taxon>
    </lineage>
</organism>
<sequence length="488" mass="54845">MSLKEQLRKTRRGMTLWNEHTDSLIQYQVERRETGQRVLHPSANVIDEKAFLTDDANIAVLSDIEILEVFQEYNRRELPRFLLAGARRELRLNPAELKVGVLTAGGNAPGLNVIVDSIVKHQFALGTEYCKQHGITLRAGFPPDLKFTGIIGGYRGLLNLDQTDREWTMPLNPLVTDPWTHLGCSNLHALRAERRKDNIDRMAENVQKLDLDILYAIGGDGTLRAAGQLADKLKENGHKCLVVTGPKTMDNDINFTDYSFGFRTTVDNAIQMLRDFHREAETLERVAVVQLFGAGSGFVALHTAYASDDADYVLIPEALGETVGDALAELDRCVERIKKRREKRMHALLVVAEGAVPILKVALDAKRDGLPLGTRVDEQFMQGAREKLDNAFLALMDYFKANIAPDIFYVQPRHLIRATPPNGFDIDLCKYTGRLMVDTALAGYTQCTVNLWQGNYVLVPIITAVAGLKKVNTYDYYYNSMTEKYRLD</sequence>
<accession>A0A4R1S7M0</accession>
<dbReference type="InterPro" id="IPR050929">
    <property type="entry name" value="PFKA"/>
</dbReference>
<dbReference type="RefSeq" id="WP_132012774.1">
    <property type="nucleotide sequence ID" value="NZ_SLUN01000003.1"/>
</dbReference>
<comment type="caution">
    <text evidence="8">The sequence shown here is derived from an EMBL/GenBank/DDBJ whole genome shotgun (WGS) entry which is preliminary data.</text>
</comment>
<evidence type="ECO:0000256" key="1">
    <source>
        <dbReference type="ARBA" id="ARBA00001946"/>
    </source>
</evidence>
<evidence type="ECO:0000313" key="9">
    <source>
        <dbReference type="Proteomes" id="UP000295008"/>
    </source>
</evidence>
<dbReference type="UniPathway" id="UPA00109">
    <property type="reaction ID" value="UER00182"/>
</dbReference>
<name>A0A4R1S7M0_HYDET</name>
<comment type="cofactor">
    <cofactor evidence="1">
        <name>Mg(2+)</name>
        <dbReference type="ChEBI" id="CHEBI:18420"/>
    </cofactor>
</comment>
<dbReference type="Gene3D" id="3.40.50.450">
    <property type="match status" value="1"/>
</dbReference>
<dbReference type="InterPro" id="IPR000023">
    <property type="entry name" value="Phosphofructokinase_dom"/>
</dbReference>
<evidence type="ECO:0000256" key="5">
    <source>
        <dbReference type="ARBA" id="ARBA00022842"/>
    </source>
</evidence>
<feature type="domain" description="Phosphofructokinase" evidence="7">
    <location>
        <begin position="98"/>
        <end position="433"/>
    </location>
</feature>
<dbReference type="GO" id="GO:0006002">
    <property type="term" value="P:fructose 6-phosphate metabolic process"/>
    <property type="evidence" value="ECO:0007669"/>
    <property type="project" value="InterPro"/>
</dbReference>
<comment type="similarity">
    <text evidence="6">Belongs to the phosphofructokinase type A (PFKA) family.</text>
</comment>
<dbReference type="GO" id="GO:0003872">
    <property type="term" value="F:6-phosphofructokinase activity"/>
    <property type="evidence" value="ECO:0007669"/>
    <property type="project" value="InterPro"/>
</dbReference>
<gene>
    <name evidence="8" type="ORF">EDC14_100314</name>
</gene>
<evidence type="ECO:0000256" key="6">
    <source>
        <dbReference type="ARBA" id="ARBA00038478"/>
    </source>
</evidence>